<keyword evidence="1" id="KW-0812">Transmembrane</keyword>
<keyword evidence="1" id="KW-0472">Membrane</keyword>
<proteinExistence type="predicted"/>
<dbReference type="AlphaFoldDB" id="A0A0F9AXA2"/>
<dbReference type="EMBL" id="LAZR01055189">
    <property type="protein sequence ID" value="KKK76931.1"/>
    <property type="molecule type" value="Genomic_DNA"/>
</dbReference>
<feature type="transmembrane region" description="Helical" evidence="1">
    <location>
        <begin position="12"/>
        <end position="28"/>
    </location>
</feature>
<sequence length="53" mass="5917">MKKIWQTVKNIFAVIGVALLGIVSLLLFQKMRKRGNKNEPIYTGDAIDALDNA</sequence>
<feature type="non-terminal residue" evidence="2">
    <location>
        <position position="53"/>
    </location>
</feature>
<reference evidence="2" key="1">
    <citation type="journal article" date="2015" name="Nature">
        <title>Complex archaea that bridge the gap between prokaryotes and eukaryotes.</title>
        <authorList>
            <person name="Spang A."/>
            <person name="Saw J.H."/>
            <person name="Jorgensen S.L."/>
            <person name="Zaremba-Niedzwiedzka K."/>
            <person name="Martijn J."/>
            <person name="Lind A.E."/>
            <person name="van Eijk R."/>
            <person name="Schleper C."/>
            <person name="Guy L."/>
            <person name="Ettema T.J."/>
        </authorList>
    </citation>
    <scope>NUCLEOTIDE SEQUENCE</scope>
</reference>
<comment type="caution">
    <text evidence="2">The sequence shown here is derived from an EMBL/GenBank/DDBJ whole genome shotgun (WGS) entry which is preliminary data.</text>
</comment>
<accession>A0A0F9AXA2</accession>
<keyword evidence="1" id="KW-1133">Transmembrane helix</keyword>
<evidence type="ECO:0000313" key="2">
    <source>
        <dbReference type="EMBL" id="KKK76931.1"/>
    </source>
</evidence>
<evidence type="ECO:0000256" key="1">
    <source>
        <dbReference type="SAM" id="Phobius"/>
    </source>
</evidence>
<gene>
    <name evidence="2" type="ORF">LCGC14_2858660</name>
</gene>
<name>A0A0F9AXA2_9ZZZZ</name>
<organism evidence="2">
    <name type="scientific">marine sediment metagenome</name>
    <dbReference type="NCBI Taxonomy" id="412755"/>
    <lineage>
        <taxon>unclassified sequences</taxon>
        <taxon>metagenomes</taxon>
        <taxon>ecological metagenomes</taxon>
    </lineage>
</organism>
<protein>
    <submittedName>
        <fullName evidence="2">Uncharacterized protein</fullName>
    </submittedName>
</protein>